<accession>J0KQP3</accession>
<name>J0KQP3_HELPX</name>
<evidence type="ECO:0000313" key="2">
    <source>
        <dbReference type="Proteomes" id="UP000004761"/>
    </source>
</evidence>
<dbReference type="EMBL" id="AKOG01000001">
    <property type="protein sequence ID" value="EJB53020.1"/>
    <property type="molecule type" value="Genomic_DNA"/>
</dbReference>
<dbReference type="Proteomes" id="UP000004761">
    <property type="component" value="Unassembled WGS sequence"/>
</dbReference>
<gene>
    <name evidence="1" type="ORF">HPHPH24_0226</name>
</gene>
<dbReference type="AlphaFoldDB" id="J0KQP3"/>
<comment type="caution">
    <text evidence="1">The sequence shown here is derived from an EMBL/GenBank/DDBJ whole genome shotgun (WGS) entry which is preliminary data.</text>
</comment>
<protein>
    <submittedName>
        <fullName evidence="1">Uncharacterized protein</fullName>
    </submittedName>
</protein>
<sequence>MLEICYKKDFFLNFLKRIEKYSVIIIPQKLKGFFKKAVVSMKR</sequence>
<dbReference type="PATRIC" id="fig|992039.3.peg.218"/>
<reference evidence="1 2" key="1">
    <citation type="journal article" date="2013" name="Pathog. Dis.">
        <title>Genome sequences of 65 Helicobacter pylori strains isolated from asymptomatic individuals and patients with gastric cancer, peptic ulcer disease, or gastritis.</title>
        <authorList>
            <person name="Blanchard T.G."/>
            <person name="Czinn S.J."/>
            <person name="Correa P."/>
            <person name="Nakazawa T."/>
            <person name="Keelan M."/>
            <person name="Morningstar L."/>
            <person name="Santana-Cruz I."/>
            <person name="Maroo A."/>
            <person name="McCracken C."/>
            <person name="Shefchek K."/>
            <person name="Daugherty S."/>
            <person name="Song Y."/>
            <person name="Fraser C.M."/>
            <person name="Fricke W.F."/>
        </authorList>
    </citation>
    <scope>NUCLEOTIDE SEQUENCE [LARGE SCALE GENOMIC DNA]</scope>
    <source>
        <strain evidence="1 2">Hp H-24</strain>
    </source>
</reference>
<proteinExistence type="predicted"/>
<evidence type="ECO:0000313" key="1">
    <source>
        <dbReference type="EMBL" id="EJB53020.1"/>
    </source>
</evidence>
<organism evidence="1 2">
    <name type="scientific">Helicobacter pylori Hp H-24</name>
    <dbReference type="NCBI Taxonomy" id="992039"/>
    <lineage>
        <taxon>Bacteria</taxon>
        <taxon>Pseudomonadati</taxon>
        <taxon>Campylobacterota</taxon>
        <taxon>Epsilonproteobacteria</taxon>
        <taxon>Campylobacterales</taxon>
        <taxon>Helicobacteraceae</taxon>
        <taxon>Helicobacter</taxon>
    </lineage>
</organism>